<protein>
    <submittedName>
        <fullName evidence="1">Uncharacterized protein</fullName>
    </submittedName>
</protein>
<sequence>MPSAARSPASLSAPLSAPLVLASVHVHVLASRNSLLQPPDTKIHRPIRKSCLLSATRASQGGQHDMHTDYVVFLRTMGWVIASRRHVEPSRRENLLQRSFLFIARNLIGRSRIMLRRIRRLALQAPTTLPQPLDGVICRTYTWLQWVRNVSLGRTKYTSQATNYTSYPLPGVHTVIQLRSGAGAFAPLSPTGCSTTNLC</sequence>
<accession>A0A9P9JGB9</accession>
<dbReference type="AlphaFoldDB" id="A0A9P9JGB9"/>
<dbReference type="EMBL" id="JAGMUV010000005">
    <property type="protein sequence ID" value="KAH7156978.1"/>
    <property type="molecule type" value="Genomic_DNA"/>
</dbReference>
<gene>
    <name evidence="1" type="ORF">EDB81DRAFT_408583</name>
</gene>
<evidence type="ECO:0000313" key="2">
    <source>
        <dbReference type="Proteomes" id="UP000738349"/>
    </source>
</evidence>
<keyword evidence="2" id="KW-1185">Reference proteome</keyword>
<evidence type="ECO:0000313" key="1">
    <source>
        <dbReference type="EMBL" id="KAH7156978.1"/>
    </source>
</evidence>
<comment type="caution">
    <text evidence="1">The sequence shown here is derived from an EMBL/GenBank/DDBJ whole genome shotgun (WGS) entry which is preliminary data.</text>
</comment>
<reference evidence="1" key="1">
    <citation type="journal article" date="2021" name="Nat. Commun.">
        <title>Genetic determinants of endophytism in the Arabidopsis root mycobiome.</title>
        <authorList>
            <person name="Mesny F."/>
            <person name="Miyauchi S."/>
            <person name="Thiergart T."/>
            <person name="Pickel B."/>
            <person name="Atanasova L."/>
            <person name="Karlsson M."/>
            <person name="Huettel B."/>
            <person name="Barry K.W."/>
            <person name="Haridas S."/>
            <person name="Chen C."/>
            <person name="Bauer D."/>
            <person name="Andreopoulos W."/>
            <person name="Pangilinan J."/>
            <person name="LaButti K."/>
            <person name="Riley R."/>
            <person name="Lipzen A."/>
            <person name="Clum A."/>
            <person name="Drula E."/>
            <person name="Henrissat B."/>
            <person name="Kohler A."/>
            <person name="Grigoriev I.V."/>
            <person name="Martin F.M."/>
            <person name="Hacquard S."/>
        </authorList>
    </citation>
    <scope>NUCLEOTIDE SEQUENCE</scope>
    <source>
        <strain evidence="1">MPI-CAGE-AT-0147</strain>
    </source>
</reference>
<proteinExistence type="predicted"/>
<name>A0A9P9JGB9_9HYPO</name>
<organism evidence="1 2">
    <name type="scientific">Dactylonectria macrodidyma</name>
    <dbReference type="NCBI Taxonomy" id="307937"/>
    <lineage>
        <taxon>Eukaryota</taxon>
        <taxon>Fungi</taxon>
        <taxon>Dikarya</taxon>
        <taxon>Ascomycota</taxon>
        <taxon>Pezizomycotina</taxon>
        <taxon>Sordariomycetes</taxon>
        <taxon>Hypocreomycetidae</taxon>
        <taxon>Hypocreales</taxon>
        <taxon>Nectriaceae</taxon>
        <taxon>Dactylonectria</taxon>
    </lineage>
</organism>
<dbReference type="Proteomes" id="UP000738349">
    <property type="component" value="Unassembled WGS sequence"/>
</dbReference>